<evidence type="ECO:0000259" key="3">
    <source>
        <dbReference type="PROSITE" id="PS50076"/>
    </source>
</evidence>
<dbReference type="Gene3D" id="1.10.287.110">
    <property type="entry name" value="DnaJ domain"/>
    <property type="match status" value="1"/>
</dbReference>
<gene>
    <name evidence="4" type="ORF">SAMN05444359_13227</name>
</gene>
<feature type="coiled-coil region" evidence="1">
    <location>
        <begin position="399"/>
        <end position="426"/>
    </location>
</feature>
<evidence type="ECO:0000256" key="1">
    <source>
        <dbReference type="SAM" id="Coils"/>
    </source>
</evidence>
<keyword evidence="5" id="KW-1185">Reference proteome</keyword>
<accession>A0A1H9MXK1</accession>
<feature type="region of interest" description="Disordered" evidence="2">
    <location>
        <begin position="465"/>
        <end position="485"/>
    </location>
</feature>
<dbReference type="SUPFAM" id="SSF56024">
    <property type="entry name" value="Phospholipase D/nuclease"/>
    <property type="match status" value="1"/>
</dbReference>
<evidence type="ECO:0000313" key="4">
    <source>
        <dbReference type="EMBL" id="SER28311.1"/>
    </source>
</evidence>
<dbReference type="OrthoDB" id="9762009at2"/>
<dbReference type="SUPFAM" id="SSF46565">
    <property type="entry name" value="Chaperone J-domain"/>
    <property type="match status" value="1"/>
</dbReference>
<dbReference type="CDD" id="cd06257">
    <property type="entry name" value="DnaJ"/>
    <property type="match status" value="1"/>
</dbReference>
<dbReference type="Gene3D" id="3.30.870.10">
    <property type="entry name" value="Endonuclease Chain A"/>
    <property type="match status" value="1"/>
</dbReference>
<reference evidence="5" key="1">
    <citation type="submission" date="2016-10" db="EMBL/GenBank/DDBJ databases">
        <authorList>
            <person name="Varghese N."/>
            <person name="Submissions S."/>
        </authorList>
    </citation>
    <scope>NUCLEOTIDE SEQUENCE [LARGE SCALE GENOMIC DNA]</scope>
    <source>
        <strain evidence="5">DSM 24740</strain>
    </source>
</reference>
<dbReference type="PROSITE" id="PS50076">
    <property type="entry name" value="DNAJ_2"/>
    <property type="match status" value="1"/>
</dbReference>
<dbReference type="InParanoid" id="A0A1H9MXK1"/>
<name>A0A1H9MXK1_9BACT</name>
<feature type="coiled-coil region" evidence="1">
    <location>
        <begin position="233"/>
        <end position="260"/>
    </location>
</feature>
<dbReference type="AlphaFoldDB" id="A0A1H9MXK1"/>
<evidence type="ECO:0000256" key="2">
    <source>
        <dbReference type="SAM" id="MobiDB-lite"/>
    </source>
</evidence>
<protein>
    <recommendedName>
        <fullName evidence="3">J domain-containing protein</fullName>
    </recommendedName>
</protein>
<proteinExistence type="predicted"/>
<dbReference type="EMBL" id="FOFB01000032">
    <property type="protein sequence ID" value="SER28311.1"/>
    <property type="molecule type" value="Genomic_DNA"/>
</dbReference>
<feature type="domain" description="J" evidence="3">
    <location>
        <begin position="313"/>
        <end position="385"/>
    </location>
</feature>
<dbReference type="Proteomes" id="UP000199021">
    <property type="component" value="Unassembled WGS sequence"/>
</dbReference>
<evidence type="ECO:0000313" key="5">
    <source>
        <dbReference type="Proteomes" id="UP000199021"/>
    </source>
</evidence>
<dbReference type="InterPro" id="IPR036869">
    <property type="entry name" value="J_dom_sf"/>
</dbReference>
<dbReference type="STRING" id="478744.SAMN05444359_13227"/>
<dbReference type="InterPro" id="IPR001623">
    <property type="entry name" value="DnaJ_domain"/>
</dbReference>
<keyword evidence="1" id="KW-0175">Coiled coil</keyword>
<organism evidence="4 5">
    <name type="scientific">Neolewinella agarilytica</name>
    <dbReference type="NCBI Taxonomy" id="478744"/>
    <lineage>
        <taxon>Bacteria</taxon>
        <taxon>Pseudomonadati</taxon>
        <taxon>Bacteroidota</taxon>
        <taxon>Saprospiria</taxon>
        <taxon>Saprospirales</taxon>
        <taxon>Lewinellaceae</taxon>
        <taxon>Neolewinella</taxon>
    </lineage>
</organism>
<dbReference type="RefSeq" id="WP_090172600.1">
    <property type="nucleotide sequence ID" value="NZ_FOFB01000032.1"/>
</dbReference>
<sequence length="485" mass="55108">MRRTKYQEAEIHPALVAALTSAKCSIQLAIGWISEPGILGLLQKKALAGIEVEIILFQDGDSQNTLFNGQTSSESVRLVRVGESLKEQLIDAKFGLIDGGEIVIEGDYRWRAGTAGAGREIILSSDAHTLATAYRQEFNYLFHHGEMASGASKPTFGLPDLIKRLEVMQTLFKMEDTDYLAFRLDGLREFSEDPDIAFIVDKIEEEEFASAYDEVTAFIENHRLALACINPPIDNLLHEIQQLERQISEVSQEVADTQKRMSAFSKLHGEKLGDLLEGILFETKIKAKRLAEADPGKQEIYEEAASDHEKYTSSQEAVRKNKTRALDAREQKELKRLYRKASMKCHPDRVVDELHDQAQAIFLELTEAYKNNDLEQLRAITEQLNNNRMADKSEVLTERKKLESTRKGLIDKLAEWNNQLEELLRQPNSKTINAIDDWDDYFNETRVLLEDQLFRLRTENKAAKIQQEKSEGLRLTGSGKEAFSD</sequence>